<dbReference type="InterPro" id="IPR050524">
    <property type="entry name" value="APC_YAT"/>
</dbReference>
<dbReference type="Proteomes" id="UP000310685">
    <property type="component" value="Unassembled WGS sequence"/>
</dbReference>
<comment type="subcellular location">
    <subcellularLocation>
        <location evidence="1">Membrane</location>
        <topology evidence="1">Multi-pass membrane protein</topology>
    </subcellularLocation>
</comment>
<feature type="transmembrane region" description="Helical" evidence="8">
    <location>
        <begin position="84"/>
        <end position="104"/>
    </location>
</feature>
<keyword evidence="2" id="KW-0813">Transport</keyword>
<evidence type="ECO:0000256" key="6">
    <source>
        <dbReference type="ARBA" id="ARBA00023136"/>
    </source>
</evidence>
<keyword evidence="4" id="KW-0029">Amino-acid transport</keyword>
<evidence type="ECO:0000313" key="10">
    <source>
        <dbReference type="EMBL" id="TIB82419.1"/>
    </source>
</evidence>
<organism evidence="10 11">
    <name type="scientific">Wallemia mellicola</name>
    <dbReference type="NCBI Taxonomy" id="1708541"/>
    <lineage>
        <taxon>Eukaryota</taxon>
        <taxon>Fungi</taxon>
        <taxon>Dikarya</taxon>
        <taxon>Basidiomycota</taxon>
        <taxon>Wallemiomycotina</taxon>
        <taxon>Wallemiomycetes</taxon>
        <taxon>Wallemiales</taxon>
        <taxon>Wallemiaceae</taxon>
        <taxon>Wallemia</taxon>
    </lineage>
</organism>
<feature type="transmembrane region" description="Helical" evidence="8">
    <location>
        <begin position="138"/>
        <end position="159"/>
    </location>
</feature>
<evidence type="ECO:0000256" key="4">
    <source>
        <dbReference type="ARBA" id="ARBA00022970"/>
    </source>
</evidence>
<dbReference type="FunFam" id="1.20.1740.10:FF:000006">
    <property type="entry name" value="General amino acid permease"/>
    <property type="match status" value="1"/>
</dbReference>
<evidence type="ECO:0000256" key="1">
    <source>
        <dbReference type="ARBA" id="ARBA00004141"/>
    </source>
</evidence>
<feature type="transmembrane region" description="Helical" evidence="8">
    <location>
        <begin position="165"/>
        <end position="184"/>
    </location>
</feature>
<dbReference type="PROSITE" id="PS00218">
    <property type="entry name" value="AMINO_ACID_PERMEASE_1"/>
    <property type="match status" value="1"/>
</dbReference>
<reference evidence="10 11" key="1">
    <citation type="submission" date="2019-03" db="EMBL/GenBank/DDBJ databases">
        <title>Sequencing 25 genomes of Wallemia mellicola.</title>
        <authorList>
            <person name="Gostincar C."/>
        </authorList>
    </citation>
    <scope>NUCLEOTIDE SEQUENCE [LARGE SCALE GENOMIC DNA]</scope>
    <source>
        <strain evidence="10 11">EXF-6152</strain>
    </source>
</reference>
<feature type="transmembrane region" description="Helical" evidence="8">
    <location>
        <begin position="287"/>
        <end position="306"/>
    </location>
</feature>
<evidence type="ECO:0000256" key="7">
    <source>
        <dbReference type="SAM" id="MobiDB-lite"/>
    </source>
</evidence>
<dbReference type="EMBL" id="SPRC01000002">
    <property type="protein sequence ID" value="TIB82419.1"/>
    <property type="molecule type" value="Genomic_DNA"/>
</dbReference>
<dbReference type="PANTHER" id="PTHR43341">
    <property type="entry name" value="AMINO ACID PERMEASE"/>
    <property type="match status" value="1"/>
</dbReference>
<dbReference type="Pfam" id="PF00324">
    <property type="entry name" value="AA_permease"/>
    <property type="match status" value="1"/>
</dbReference>
<comment type="caution">
    <text evidence="10">The sequence shown here is derived from an EMBL/GenBank/DDBJ whole genome shotgun (WGS) entry which is preliminary data.</text>
</comment>
<dbReference type="PANTHER" id="PTHR43341:SF21">
    <property type="entry name" value="GENERAL AMINO ACID PERMEASE-RELATED"/>
    <property type="match status" value="1"/>
</dbReference>
<dbReference type="InterPro" id="IPR004840">
    <property type="entry name" value="Amino_acid_permease_CS"/>
</dbReference>
<feature type="transmembrane region" description="Helical" evidence="8">
    <location>
        <begin position="340"/>
        <end position="361"/>
    </location>
</feature>
<evidence type="ECO:0000256" key="2">
    <source>
        <dbReference type="ARBA" id="ARBA00022448"/>
    </source>
</evidence>
<feature type="transmembrane region" description="Helical" evidence="8">
    <location>
        <begin position="246"/>
        <end position="267"/>
    </location>
</feature>
<dbReference type="PIRSF" id="PIRSF006060">
    <property type="entry name" value="AA_transporter"/>
    <property type="match status" value="1"/>
</dbReference>
<feature type="domain" description="Amino acid permease/ SLC12A" evidence="9">
    <location>
        <begin position="56"/>
        <end position="516"/>
    </location>
</feature>
<name>A0A4T0MGP6_9BASI</name>
<protein>
    <submittedName>
        <fullName evidence="10">APC amino acid permease</fullName>
    </submittedName>
</protein>
<dbReference type="GO" id="GO:0016020">
    <property type="term" value="C:membrane"/>
    <property type="evidence" value="ECO:0007669"/>
    <property type="project" value="UniProtKB-SubCell"/>
</dbReference>
<feature type="compositionally biased region" description="Polar residues" evidence="7">
    <location>
        <begin position="9"/>
        <end position="24"/>
    </location>
</feature>
<evidence type="ECO:0000313" key="11">
    <source>
        <dbReference type="Proteomes" id="UP000310685"/>
    </source>
</evidence>
<gene>
    <name evidence="10" type="ORF">E3Q22_00351</name>
</gene>
<proteinExistence type="predicted"/>
<feature type="region of interest" description="Disordered" evidence="7">
    <location>
        <begin position="1"/>
        <end position="40"/>
    </location>
</feature>
<feature type="transmembrane region" description="Helical" evidence="8">
    <location>
        <begin position="457"/>
        <end position="478"/>
    </location>
</feature>
<evidence type="ECO:0000259" key="9">
    <source>
        <dbReference type="Pfam" id="PF00324"/>
    </source>
</evidence>
<keyword evidence="5 8" id="KW-1133">Transmembrane helix</keyword>
<feature type="transmembrane region" description="Helical" evidence="8">
    <location>
        <begin position="490"/>
        <end position="511"/>
    </location>
</feature>
<sequence length="559" mass="61366">MKTSDKASDNGSLTKTMSDSLNKSSLDDFQKKSQRPALSTIDEDVGEVKRSLKHYHLQMIGLGGAIGTGLFLASGGALATAGPAGLFLGFVVVGLAMIGVLEALGEMTTLLPNSGSFPYFGGRFVDASLSFSMGLNYAVSYSLSFASELAACAVVVEYWHTAPPTAVWITIFFIPSVIVLLGPVRFYGESEVYMSIIKILAFFGLVIVSLIITLGGAPKGDRIGFRYWNESPWVQYDDISGPGGRFLGFLSAFVNAIYTYSGAESVVLVSGETKNPVKEIPSVIKKVLWRIMFFYIFGILLITLTVSCTDPRLSSDAGDASASPFVIAMDNAGIRVLPDILNAVILVSAWSAGNSYLYSAIRTVYSMALSRRMPAAFRRVNSWGLPYVSAVVCLCIGALAYLSASNSSYQALEWLIALTSQGAVLNWAAICLTHIRFRRGLKYQGYSPDDLPYKSKFGIIASWFGMIISFIIAFVQGFDVFVSGQWDVSTFISNYISLLIFFAAWIIWKVVKRSKLVTYKEMDFVTGRATQLNHKELKEKYRIENEGVSIWKRIYRSVF</sequence>
<feature type="transmembrane region" description="Helical" evidence="8">
    <location>
        <begin position="196"/>
        <end position="217"/>
    </location>
</feature>
<feature type="transmembrane region" description="Helical" evidence="8">
    <location>
        <begin position="414"/>
        <end position="437"/>
    </location>
</feature>
<dbReference type="Gene3D" id="1.20.1740.10">
    <property type="entry name" value="Amino acid/polyamine transporter I"/>
    <property type="match status" value="1"/>
</dbReference>
<feature type="transmembrane region" description="Helical" evidence="8">
    <location>
        <begin position="59"/>
        <end position="78"/>
    </location>
</feature>
<evidence type="ECO:0000256" key="3">
    <source>
        <dbReference type="ARBA" id="ARBA00022692"/>
    </source>
</evidence>
<dbReference type="GO" id="GO:0015171">
    <property type="term" value="F:amino acid transmembrane transporter activity"/>
    <property type="evidence" value="ECO:0007669"/>
    <property type="project" value="TreeGrafter"/>
</dbReference>
<feature type="transmembrane region" description="Helical" evidence="8">
    <location>
        <begin position="382"/>
        <end position="402"/>
    </location>
</feature>
<dbReference type="AlphaFoldDB" id="A0A4T0MGP6"/>
<evidence type="ECO:0000256" key="8">
    <source>
        <dbReference type="SAM" id="Phobius"/>
    </source>
</evidence>
<dbReference type="InterPro" id="IPR004841">
    <property type="entry name" value="AA-permease/SLC12A_dom"/>
</dbReference>
<evidence type="ECO:0000256" key="5">
    <source>
        <dbReference type="ARBA" id="ARBA00022989"/>
    </source>
</evidence>
<keyword evidence="6 8" id="KW-0472">Membrane</keyword>
<keyword evidence="3 8" id="KW-0812">Transmembrane</keyword>
<accession>A0A4T0MGP6</accession>